<feature type="transmembrane region" description="Helical" evidence="1">
    <location>
        <begin position="50"/>
        <end position="67"/>
    </location>
</feature>
<dbReference type="RefSeq" id="WP_223403233.1">
    <property type="nucleotide sequence ID" value="NZ_JAGSHT010000003.1"/>
</dbReference>
<feature type="transmembrane region" description="Helical" evidence="1">
    <location>
        <begin position="98"/>
        <end position="121"/>
    </location>
</feature>
<dbReference type="Proteomes" id="UP000826651">
    <property type="component" value="Unassembled WGS sequence"/>
</dbReference>
<reference evidence="2 3" key="1">
    <citation type="submission" date="2021-04" db="EMBL/GenBank/DDBJ databases">
        <title>Ruania sp. nov., isolated from sandy soil of mangrove forest.</title>
        <authorList>
            <person name="Ge X."/>
            <person name="Huang R."/>
            <person name="Liu W."/>
        </authorList>
    </citation>
    <scope>NUCLEOTIDE SEQUENCE [LARGE SCALE GENOMIC DNA]</scope>
    <source>
        <strain evidence="2 3">N2-46</strain>
    </source>
</reference>
<keyword evidence="1" id="KW-1133">Transmembrane helix</keyword>
<feature type="transmembrane region" description="Helical" evidence="1">
    <location>
        <begin position="12"/>
        <end position="30"/>
    </location>
</feature>
<protein>
    <submittedName>
        <fullName evidence="2">Uncharacterized protein</fullName>
    </submittedName>
</protein>
<evidence type="ECO:0000313" key="2">
    <source>
        <dbReference type="EMBL" id="MBZ2195383.1"/>
    </source>
</evidence>
<name>A0ABS7S871_9MICO</name>
<accession>A0ABS7S871</accession>
<feature type="transmembrane region" description="Helical" evidence="1">
    <location>
        <begin position="74"/>
        <end position="92"/>
    </location>
</feature>
<keyword evidence="3" id="KW-1185">Reference proteome</keyword>
<keyword evidence="1" id="KW-0812">Transmembrane</keyword>
<dbReference type="EMBL" id="JAGSHT010000003">
    <property type="protein sequence ID" value="MBZ2195383.1"/>
    <property type="molecule type" value="Genomic_DNA"/>
</dbReference>
<evidence type="ECO:0000256" key="1">
    <source>
        <dbReference type="SAM" id="Phobius"/>
    </source>
</evidence>
<keyword evidence="1" id="KW-0472">Membrane</keyword>
<gene>
    <name evidence="2" type="ORF">KCQ71_04420</name>
</gene>
<comment type="caution">
    <text evidence="2">The sequence shown here is derived from an EMBL/GenBank/DDBJ whole genome shotgun (WGS) entry which is preliminary data.</text>
</comment>
<evidence type="ECO:0000313" key="3">
    <source>
        <dbReference type="Proteomes" id="UP000826651"/>
    </source>
</evidence>
<sequence length="131" mass="14256">MAARIPSVRTRRVIQGVWILGFVFGTSTHVVDLVVSGMDVYAGFPTGVRLFWTSLTVLDAATVALIVVRRRAGVILGVAVILTDIAVNWTLFATRGGLAPFGVVNQALFAAFILATMRVLWTWFERPPPAE</sequence>
<proteinExistence type="predicted"/>
<organism evidence="2 3">
    <name type="scientific">Occultella gossypii</name>
    <dbReference type="NCBI Taxonomy" id="2800820"/>
    <lineage>
        <taxon>Bacteria</taxon>
        <taxon>Bacillati</taxon>
        <taxon>Actinomycetota</taxon>
        <taxon>Actinomycetes</taxon>
        <taxon>Micrococcales</taxon>
        <taxon>Ruaniaceae</taxon>
        <taxon>Occultella</taxon>
    </lineage>
</organism>